<evidence type="ECO:0000313" key="2">
    <source>
        <dbReference type="EMBL" id="MEX0428697.1"/>
    </source>
</evidence>
<proteinExistence type="predicted"/>
<evidence type="ECO:0000256" key="1">
    <source>
        <dbReference type="SAM" id="SignalP"/>
    </source>
</evidence>
<evidence type="ECO:0008006" key="4">
    <source>
        <dbReference type="Google" id="ProtNLM"/>
    </source>
</evidence>
<gene>
    <name evidence="2" type="ORF">AB3X52_13795</name>
</gene>
<keyword evidence="1" id="KW-0732">Signal</keyword>
<feature type="signal peptide" evidence="1">
    <location>
        <begin position="1"/>
        <end position="28"/>
    </location>
</feature>
<dbReference type="RefSeq" id="WP_367994664.1">
    <property type="nucleotide sequence ID" value="NZ_JBFPJR010000024.1"/>
</dbReference>
<sequence length="178" mass="18305">MSRRLRMLAVTTVAATVLGLSRVGGTYAAYSDTSAVTGGTVGAATLVSPTVASSPCAAANNLLASTVTLRWNGVSPASGVNPPASAYEYAISFYNRSTNAQVGSTTFQAHSGAAGAVQSVQYNTTTLGNLLGLTLFGSYQYQVRVRAHLPGTGWYGATTVSTNFNLTVTLTLATYTCV</sequence>
<comment type="caution">
    <text evidence="2">The sequence shown here is derived from an EMBL/GenBank/DDBJ whole genome shotgun (WGS) entry which is preliminary data.</text>
</comment>
<dbReference type="EMBL" id="JBFPJR010000024">
    <property type="protein sequence ID" value="MEX0428697.1"/>
    <property type="molecule type" value="Genomic_DNA"/>
</dbReference>
<reference evidence="2 3" key="1">
    <citation type="submission" date="2024-07" db="EMBL/GenBank/DDBJ databases">
        <authorList>
            <person name="Lee S."/>
            <person name="Kang M."/>
        </authorList>
    </citation>
    <scope>NUCLEOTIDE SEQUENCE [LARGE SCALE GENOMIC DNA]</scope>
    <source>
        <strain evidence="2 3">DS6</strain>
    </source>
</reference>
<name>A0ABV3T0H6_9ACTN</name>
<evidence type="ECO:0000313" key="3">
    <source>
        <dbReference type="Proteomes" id="UP001556631"/>
    </source>
</evidence>
<organism evidence="2 3">
    <name type="scientific">Nocardioides eburneus</name>
    <dbReference type="NCBI Taxonomy" id="3231482"/>
    <lineage>
        <taxon>Bacteria</taxon>
        <taxon>Bacillati</taxon>
        <taxon>Actinomycetota</taxon>
        <taxon>Actinomycetes</taxon>
        <taxon>Propionibacteriales</taxon>
        <taxon>Nocardioidaceae</taxon>
        <taxon>Nocardioides</taxon>
    </lineage>
</organism>
<keyword evidence="3" id="KW-1185">Reference proteome</keyword>
<feature type="chain" id="PRO_5045964924" description="Fibronectin type III domain-containing protein" evidence="1">
    <location>
        <begin position="29"/>
        <end position="178"/>
    </location>
</feature>
<protein>
    <recommendedName>
        <fullName evidence="4">Fibronectin type III domain-containing protein</fullName>
    </recommendedName>
</protein>
<dbReference type="Proteomes" id="UP001556631">
    <property type="component" value="Unassembled WGS sequence"/>
</dbReference>
<accession>A0ABV3T0H6</accession>